<dbReference type="PANTHER" id="PTHR13206:SF0">
    <property type="entry name" value="E3 UBIQUITIN-PROTEIN LIGASE FANCL"/>
    <property type="match status" value="1"/>
</dbReference>
<dbReference type="PANTHER" id="PTHR13206">
    <property type="entry name" value="UBIQUITIN LIGASE PROTEIN PHF9 FANCONI ANEMIA GROUP L PROTEIN"/>
    <property type="match status" value="1"/>
</dbReference>
<dbReference type="Gene3D" id="3.40.30.10">
    <property type="entry name" value="Glutaredoxin"/>
    <property type="match status" value="2"/>
</dbReference>
<feature type="domain" description="RING-type" evidence="3">
    <location>
        <begin position="57"/>
        <end position="113"/>
    </location>
</feature>
<dbReference type="GO" id="GO:0043240">
    <property type="term" value="C:Fanconi anaemia nuclear complex"/>
    <property type="evidence" value="ECO:0007669"/>
    <property type="project" value="InterPro"/>
</dbReference>
<dbReference type="Proteomes" id="UP001143981">
    <property type="component" value="Unassembled WGS sequence"/>
</dbReference>
<feature type="non-terminal residue" evidence="4">
    <location>
        <position position="418"/>
    </location>
</feature>
<protein>
    <recommendedName>
        <fullName evidence="3">RING-type domain-containing protein</fullName>
    </recommendedName>
</protein>
<comment type="caution">
    <text evidence="4">The sequence shown here is derived from an EMBL/GenBank/DDBJ whole genome shotgun (WGS) entry which is preliminary data.</text>
</comment>
<dbReference type="InterPro" id="IPR001841">
    <property type="entry name" value="Znf_RING"/>
</dbReference>
<keyword evidence="1" id="KW-0479">Metal-binding</keyword>
<keyword evidence="1" id="KW-0862">Zinc</keyword>
<dbReference type="AlphaFoldDB" id="A0A9W7XW23"/>
<dbReference type="Pfam" id="PF11793">
    <property type="entry name" value="FANCL_C"/>
    <property type="match status" value="1"/>
</dbReference>
<proteinExistence type="predicted"/>
<dbReference type="SUPFAM" id="SSF52833">
    <property type="entry name" value="Thioredoxin-like"/>
    <property type="match status" value="1"/>
</dbReference>
<evidence type="ECO:0000256" key="2">
    <source>
        <dbReference type="SAM" id="MobiDB-lite"/>
    </source>
</evidence>
<dbReference type="InterPro" id="IPR013083">
    <property type="entry name" value="Znf_RING/FYVE/PHD"/>
</dbReference>
<dbReference type="InterPro" id="IPR036249">
    <property type="entry name" value="Thioredoxin-like_sf"/>
</dbReference>
<name>A0A9W7XW23_9FUNG</name>
<gene>
    <name evidence="4" type="ORF">LPJ61_006380</name>
</gene>
<dbReference type="OrthoDB" id="4664297at2759"/>
<dbReference type="EMBL" id="JANBOI010003018">
    <property type="protein sequence ID" value="KAJ1719115.1"/>
    <property type="molecule type" value="Genomic_DNA"/>
</dbReference>
<dbReference type="PROSITE" id="PS50089">
    <property type="entry name" value="ZF_RING_2"/>
    <property type="match status" value="1"/>
</dbReference>
<sequence length="418" mass="44771">IVVYGPSSMADPLKARAKSARALWSSARGARANLEAILECTLPEPGSAGQSDIRLECGVCFEFARGTETADQLCGSDLCAQPFHRSCLAEWLATKEDTRQSFSTLFGRCPYCNGNVTVARTHLVSPRFASLDTMPPATICFWFEFASPYSMVSALRLARALAGGTSANAEAIRGLATCQLPDLDGLRVVYRPVFLGGLFKAAGQPALPNMQVPAKARYLFHDVKRSLDLLGCPGFPSTRPATWPPNTLLAGRMAWLLAQGPKFIRALEHADGPLSAPGARPLPHEQTLMLAEFVYRVFEAEFIANEDIGSAEVMARLWDMYVAGAPQDAGIPLPSGKRAVALANGDAARVGLSTYTSAGVAFELFGAPSFTTEDGAMYWGNDRLVDATAHHRIQHLLSEPVAPGHSEPVAPGPSTPKI</sequence>
<dbReference type="GO" id="GO:0061630">
    <property type="term" value="F:ubiquitin protein ligase activity"/>
    <property type="evidence" value="ECO:0007669"/>
    <property type="project" value="TreeGrafter"/>
</dbReference>
<evidence type="ECO:0000313" key="4">
    <source>
        <dbReference type="EMBL" id="KAJ1719115.1"/>
    </source>
</evidence>
<evidence type="ECO:0000256" key="1">
    <source>
        <dbReference type="PROSITE-ProRule" id="PRU00175"/>
    </source>
</evidence>
<dbReference type="GO" id="GO:0006513">
    <property type="term" value="P:protein monoubiquitination"/>
    <property type="evidence" value="ECO:0007669"/>
    <property type="project" value="TreeGrafter"/>
</dbReference>
<evidence type="ECO:0000259" key="3">
    <source>
        <dbReference type="PROSITE" id="PS50089"/>
    </source>
</evidence>
<organism evidence="4 5">
    <name type="scientific">Coemansia biformis</name>
    <dbReference type="NCBI Taxonomy" id="1286918"/>
    <lineage>
        <taxon>Eukaryota</taxon>
        <taxon>Fungi</taxon>
        <taxon>Fungi incertae sedis</taxon>
        <taxon>Zoopagomycota</taxon>
        <taxon>Kickxellomycotina</taxon>
        <taxon>Kickxellomycetes</taxon>
        <taxon>Kickxellales</taxon>
        <taxon>Kickxellaceae</taxon>
        <taxon>Coemansia</taxon>
    </lineage>
</organism>
<dbReference type="Gene3D" id="3.30.40.10">
    <property type="entry name" value="Zinc/RING finger domain, C3HC4 (zinc finger)"/>
    <property type="match status" value="1"/>
</dbReference>
<dbReference type="GO" id="GO:0036297">
    <property type="term" value="P:interstrand cross-link repair"/>
    <property type="evidence" value="ECO:0007669"/>
    <property type="project" value="InterPro"/>
</dbReference>
<dbReference type="InterPro" id="IPR026848">
    <property type="entry name" value="Fancl"/>
</dbReference>
<dbReference type="SUPFAM" id="SSF57850">
    <property type="entry name" value="RING/U-box"/>
    <property type="match status" value="1"/>
</dbReference>
<dbReference type="SMART" id="SM01197">
    <property type="entry name" value="FANCL_C"/>
    <property type="match status" value="1"/>
</dbReference>
<dbReference type="InterPro" id="IPR026850">
    <property type="entry name" value="FANCL_C"/>
</dbReference>
<keyword evidence="1" id="KW-0863">Zinc-finger</keyword>
<keyword evidence="5" id="KW-1185">Reference proteome</keyword>
<reference evidence="4" key="1">
    <citation type="submission" date="2022-07" db="EMBL/GenBank/DDBJ databases">
        <title>Phylogenomic reconstructions and comparative analyses of Kickxellomycotina fungi.</title>
        <authorList>
            <person name="Reynolds N.K."/>
            <person name="Stajich J.E."/>
            <person name="Barry K."/>
            <person name="Grigoriev I.V."/>
            <person name="Crous P."/>
            <person name="Smith M.E."/>
        </authorList>
    </citation>
    <scope>NUCLEOTIDE SEQUENCE</scope>
    <source>
        <strain evidence="4">BCRC 34381</strain>
    </source>
</reference>
<feature type="region of interest" description="Disordered" evidence="2">
    <location>
        <begin position="398"/>
        <end position="418"/>
    </location>
</feature>
<dbReference type="GO" id="GO:0008270">
    <property type="term" value="F:zinc ion binding"/>
    <property type="evidence" value="ECO:0007669"/>
    <property type="project" value="UniProtKB-KW"/>
</dbReference>
<accession>A0A9W7XW23</accession>
<evidence type="ECO:0000313" key="5">
    <source>
        <dbReference type="Proteomes" id="UP001143981"/>
    </source>
</evidence>